<organism evidence="2 3">
    <name type="scientific">Algoriphagus yeomjeoni</name>
    <dbReference type="NCBI Taxonomy" id="291403"/>
    <lineage>
        <taxon>Bacteria</taxon>
        <taxon>Pseudomonadati</taxon>
        <taxon>Bacteroidota</taxon>
        <taxon>Cytophagia</taxon>
        <taxon>Cytophagales</taxon>
        <taxon>Cyclobacteriaceae</taxon>
        <taxon>Algoriphagus</taxon>
    </lineage>
</organism>
<keyword evidence="1" id="KW-0812">Transmembrane</keyword>
<feature type="transmembrane region" description="Helical" evidence="1">
    <location>
        <begin position="61"/>
        <end position="80"/>
    </location>
</feature>
<keyword evidence="1" id="KW-0472">Membrane</keyword>
<comment type="caution">
    <text evidence="2">The sequence shown here is derived from an EMBL/GenBank/DDBJ whole genome shotgun (WGS) entry which is preliminary data.</text>
</comment>
<evidence type="ECO:0000313" key="3">
    <source>
        <dbReference type="Proteomes" id="UP000249610"/>
    </source>
</evidence>
<feature type="transmembrane region" description="Helical" evidence="1">
    <location>
        <begin position="323"/>
        <end position="342"/>
    </location>
</feature>
<sequence>MTRKLKQLLIPLLWLVISAGFFCLAYFVPRESFWLTLLIFTSLFGGMLAVYFLTKQPKWKLIFIGGLLVRLSILLAVPKWSDDYPRFLWDGEMLKISQNPYLETPENLIKNNPESANPYLENLFELMNSPGYFSVYPPLNQGIFYLAAIIGGQDVLTGIVVLRSVLIFGEIGVFFLLLKLFDHFKLDRKKVILYWLNPLVIMEITGNLHFEGLVLLLLLASLFTLCEQQNGLSGGFWGLAIGMKLLPLMLIPSFFSFEKTGKFKSFWIGSALALIVSFGWLLIDNSWIHFLQSIKLYQGKFEFNASIYYIIREMGFWIKGYNIIGEVTPILSVITLLGILYFSWKRMPKNMHQLVDLWVLIYLFYLVLQPVVHPWYLIPGFGLSLFTNRKAFLIWTFLVILSYQAYSDPNYQENPIFLFVEYSILALAVYWDYFKTNTKSLIPT</sequence>
<dbReference type="Pfam" id="PF26314">
    <property type="entry name" value="MptA_B_family"/>
    <property type="match status" value="1"/>
</dbReference>
<dbReference type="Proteomes" id="UP000249610">
    <property type="component" value="Unassembled WGS sequence"/>
</dbReference>
<feature type="transmembrane region" description="Helical" evidence="1">
    <location>
        <begin position="266"/>
        <end position="283"/>
    </location>
</feature>
<name>A0A327PEV0_9BACT</name>
<feature type="transmembrane region" description="Helical" evidence="1">
    <location>
        <begin position="235"/>
        <end position="254"/>
    </location>
</feature>
<dbReference type="GO" id="GO:0005886">
    <property type="term" value="C:plasma membrane"/>
    <property type="evidence" value="ECO:0007669"/>
    <property type="project" value="UniProtKB-SubCell"/>
</dbReference>
<keyword evidence="1" id="KW-1133">Transmembrane helix</keyword>
<proteinExistence type="predicted"/>
<feature type="transmembrane region" description="Helical" evidence="1">
    <location>
        <begin position="7"/>
        <end position="27"/>
    </location>
</feature>
<gene>
    <name evidence="2" type="ORF">LV83_02626</name>
</gene>
<accession>A0A327PEV0</accession>
<feature type="transmembrane region" description="Helical" evidence="1">
    <location>
        <begin position="354"/>
        <end position="372"/>
    </location>
</feature>
<dbReference type="EMBL" id="QLLK01000007">
    <property type="protein sequence ID" value="RAI88326.1"/>
    <property type="molecule type" value="Genomic_DNA"/>
</dbReference>
<reference evidence="2 3" key="1">
    <citation type="submission" date="2018-06" db="EMBL/GenBank/DDBJ databases">
        <title>Genomic Encyclopedia of Archaeal and Bacterial Type Strains, Phase II (KMG-II): from individual species to whole genera.</title>
        <authorList>
            <person name="Goeker M."/>
        </authorList>
    </citation>
    <scope>NUCLEOTIDE SEQUENCE [LARGE SCALE GENOMIC DNA]</scope>
    <source>
        <strain evidence="2 3">DSM 23446</strain>
    </source>
</reference>
<dbReference type="AlphaFoldDB" id="A0A327PEV0"/>
<feature type="transmembrane region" description="Helical" evidence="1">
    <location>
        <begin position="416"/>
        <end position="434"/>
    </location>
</feature>
<feature type="transmembrane region" description="Helical" evidence="1">
    <location>
        <begin position="199"/>
        <end position="223"/>
    </location>
</feature>
<keyword evidence="3" id="KW-1185">Reference proteome</keyword>
<dbReference type="GO" id="GO:0016758">
    <property type="term" value="F:hexosyltransferase activity"/>
    <property type="evidence" value="ECO:0007669"/>
    <property type="project" value="InterPro"/>
</dbReference>
<feature type="transmembrane region" description="Helical" evidence="1">
    <location>
        <begin position="155"/>
        <end position="178"/>
    </location>
</feature>
<feature type="transmembrane region" description="Helical" evidence="1">
    <location>
        <begin position="33"/>
        <end position="54"/>
    </location>
</feature>
<evidence type="ECO:0000313" key="2">
    <source>
        <dbReference type="EMBL" id="RAI88326.1"/>
    </source>
</evidence>
<evidence type="ECO:0000256" key="1">
    <source>
        <dbReference type="SAM" id="Phobius"/>
    </source>
</evidence>
<protein>
    <submittedName>
        <fullName evidence="2">Uncharacterized protein DUF2029</fullName>
    </submittedName>
</protein>